<reference evidence="1" key="1">
    <citation type="submission" date="2019-05" db="EMBL/GenBank/DDBJ databases">
        <title>Annotation for the trematode Fasciolopsis buski.</title>
        <authorList>
            <person name="Choi Y.-J."/>
        </authorList>
    </citation>
    <scope>NUCLEOTIDE SEQUENCE</scope>
    <source>
        <strain evidence="1">HT</strain>
        <tissue evidence="1">Whole worm</tissue>
    </source>
</reference>
<name>A0A8E0VI30_9TREM</name>
<protein>
    <submittedName>
        <fullName evidence="1">Uncharacterized protein</fullName>
    </submittedName>
</protein>
<dbReference type="OrthoDB" id="6587055at2759"/>
<keyword evidence="2" id="KW-1185">Reference proteome</keyword>
<dbReference type="EMBL" id="LUCM01007680">
    <property type="protein sequence ID" value="KAA0189530.1"/>
    <property type="molecule type" value="Genomic_DNA"/>
</dbReference>
<evidence type="ECO:0000313" key="2">
    <source>
        <dbReference type="Proteomes" id="UP000728185"/>
    </source>
</evidence>
<comment type="caution">
    <text evidence="1">The sequence shown here is derived from an EMBL/GenBank/DDBJ whole genome shotgun (WGS) entry which is preliminary data.</text>
</comment>
<gene>
    <name evidence="1" type="ORF">FBUS_03868</name>
</gene>
<evidence type="ECO:0000313" key="1">
    <source>
        <dbReference type="EMBL" id="KAA0189530.1"/>
    </source>
</evidence>
<dbReference type="Proteomes" id="UP000728185">
    <property type="component" value="Unassembled WGS sequence"/>
</dbReference>
<organism evidence="1 2">
    <name type="scientific">Fasciolopsis buskii</name>
    <dbReference type="NCBI Taxonomy" id="27845"/>
    <lineage>
        <taxon>Eukaryota</taxon>
        <taxon>Metazoa</taxon>
        <taxon>Spiralia</taxon>
        <taxon>Lophotrochozoa</taxon>
        <taxon>Platyhelminthes</taxon>
        <taxon>Trematoda</taxon>
        <taxon>Digenea</taxon>
        <taxon>Plagiorchiida</taxon>
        <taxon>Echinostomata</taxon>
        <taxon>Echinostomatoidea</taxon>
        <taxon>Fasciolidae</taxon>
        <taxon>Fasciolopsis</taxon>
    </lineage>
</organism>
<proteinExistence type="predicted"/>
<accession>A0A8E0VI30</accession>
<sequence length="68" mass="7917">MTLEAELNNVNNYNATFNTLMRCICSNLDTTIRRMLSALIGEDLELRRNWMGSAVKHPPRTKDKHKRL</sequence>
<dbReference type="AlphaFoldDB" id="A0A8E0VI30"/>